<name>A0A9X4MFN9_9BACT</name>
<feature type="domain" description="MacB-like periplasmic core" evidence="10">
    <location>
        <begin position="25"/>
        <end position="248"/>
    </location>
</feature>
<evidence type="ECO:0000256" key="2">
    <source>
        <dbReference type="ARBA" id="ARBA00005236"/>
    </source>
</evidence>
<dbReference type="Proteomes" id="UP001154240">
    <property type="component" value="Unassembled WGS sequence"/>
</dbReference>
<dbReference type="InterPro" id="IPR003838">
    <property type="entry name" value="ABC3_permease_C"/>
</dbReference>
<dbReference type="Pfam" id="PF12704">
    <property type="entry name" value="MacB_PCD"/>
    <property type="match status" value="1"/>
</dbReference>
<dbReference type="GO" id="GO:0098797">
    <property type="term" value="C:plasma membrane protein complex"/>
    <property type="evidence" value="ECO:0007669"/>
    <property type="project" value="TreeGrafter"/>
</dbReference>
<dbReference type="EMBL" id="JAPHEH010000001">
    <property type="protein sequence ID" value="MDG4476371.1"/>
    <property type="molecule type" value="Genomic_DNA"/>
</dbReference>
<reference evidence="11" key="1">
    <citation type="journal article" date="2022" name="bioRxiv">
        <title>Thiovibrio frasassiensisgen. nov., sp. nov., an autotrophic, elemental sulfur disproportionating bacterium isolated from sulfidic karst sediment, and proposal of Thiovibrionaceae fam. nov.</title>
        <authorList>
            <person name="Aronson H."/>
            <person name="Thomas C."/>
            <person name="Bhattacharyya M."/>
            <person name="Eckstein S."/>
            <person name="Jensen S."/>
            <person name="Barco R."/>
            <person name="Macalady J."/>
            <person name="Amend J."/>
        </authorList>
    </citation>
    <scope>NUCLEOTIDE SEQUENCE</scope>
    <source>
        <strain evidence="11">RS19-109</strain>
    </source>
</reference>
<keyword evidence="11" id="KW-0449">Lipoprotein</keyword>
<accession>A0A9X4MFN9</accession>
<keyword evidence="6 8" id="KW-1133">Transmembrane helix</keyword>
<comment type="caution">
    <text evidence="11">The sequence shown here is derived from an EMBL/GenBank/DDBJ whole genome shotgun (WGS) entry which is preliminary data.</text>
</comment>
<dbReference type="InterPro" id="IPR011925">
    <property type="entry name" value="LolCE_TM"/>
</dbReference>
<dbReference type="GO" id="GO:0042953">
    <property type="term" value="P:lipoprotein transport"/>
    <property type="evidence" value="ECO:0007669"/>
    <property type="project" value="InterPro"/>
</dbReference>
<evidence type="ECO:0000256" key="1">
    <source>
        <dbReference type="ARBA" id="ARBA00004651"/>
    </source>
</evidence>
<comment type="subcellular location">
    <subcellularLocation>
        <location evidence="1">Cell membrane</location>
        <topology evidence="1">Multi-pass membrane protein</topology>
    </subcellularLocation>
</comment>
<evidence type="ECO:0000256" key="6">
    <source>
        <dbReference type="ARBA" id="ARBA00022989"/>
    </source>
</evidence>
<dbReference type="InterPro" id="IPR051447">
    <property type="entry name" value="Lipoprotein-release_system"/>
</dbReference>
<feature type="domain" description="ABC3 transporter permease C-terminal" evidence="9">
    <location>
        <begin position="279"/>
        <end position="403"/>
    </location>
</feature>
<dbReference type="PANTHER" id="PTHR30489">
    <property type="entry name" value="LIPOPROTEIN-RELEASING SYSTEM TRANSMEMBRANE PROTEIN LOLE"/>
    <property type="match status" value="1"/>
</dbReference>
<evidence type="ECO:0000256" key="4">
    <source>
        <dbReference type="ARBA" id="ARBA00022475"/>
    </source>
</evidence>
<keyword evidence="5 8" id="KW-0812">Transmembrane</keyword>
<evidence type="ECO:0000256" key="8">
    <source>
        <dbReference type="SAM" id="Phobius"/>
    </source>
</evidence>
<reference evidence="11" key="2">
    <citation type="submission" date="2022-10" db="EMBL/GenBank/DDBJ databases">
        <authorList>
            <person name="Aronson H.S."/>
        </authorList>
    </citation>
    <scope>NUCLEOTIDE SEQUENCE</scope>
    <source>
        <strain evidence="11">RS19-109</strain>
    </source>
</reference>
<evidence type="ECO:0000259" key="9">
    <source>
        <dbReference type="Pfam" id="PF02687"/>
    </source>
</evidence>
<evidence type="ECO:0000256" key="3">
    <source>
        <dbReference type="ARBA" id="ARBA00022448"/>
    </source>
</evidence>
<evidence type="ECO:0000313" key="12">
    <source>
        <dbReference type="Proteomes" id="UP001154240"/>
    </source>
</evidence>
<feature type="transmembrane region" description="Helical" evidence="8">
    <location>
        <begin position="323"/>
        <end position="351"/>
    </location>
</feature>
<comment type="similarity">
    <text evidence="2">Belongs to the ABC-4 integral membrane protein family. LolC/E subfamily.</text>
</comment>
<organism evidence="11 12">
    <name type="scientific">Thiovibrio frasassiensis</name>
    <dbReference type="NCBI Taxonomy" id="2984131"/>
    <lineage>
        <taxon>Bacteria</taxon>
        <taxon>Pseudomonadati</taxon>
        <taxon>Thermodesulfobacteriota</taxon>
        <taxon>Desulfobulbia</taxon>
        <taxon>Desulfobulbales</taxon>
        <taxon>Thiovibrionaceae</taxon>
        <taxon>Thiovibrio</taxon>
    </lineage>
</organism>
<dbReference type="Pfam" id="PF02687">
    <property type="entry name" value="FtsX"/>
    <property type="match status" value="1"/>
</dbReference>
<evidence type="ECO:0000313" key="11">
    <source>
        <dbReference type="EMBL" id="MDG4476371.1"/>
    </source>
</evidence>
<keyword evidence="7 8" id="KW-0472">Membrane</keyword>
<dbReference type="PANTHER" id="PTHR30489:SF0">
    <property type="entry name" value="LIPOPROTEIN-RELEASING SYSTEM TRANSMEMBRANE PROTEIN LOLE"/>
    <property type="match status" value="1"/>
</dbReference>
<keyword evidence="4" id="KW-1003">Cell membrane</keyword>
<proteinExistence type="inferred from homology"/>
<protein>
    <submittedName>
        <fullName evidence="11">Lipoprotein-releasing ABC transporter permease subunit</fullName>
    </submittedName>
</protein>
<dbReference type="AlphaFoldDB" id="A0A9X4MFN9"/>
<dbReference type="NCBIfam" id="TIGR02212">
    <property type="entry name" value="lolCE"/>
    <property type="match status" value="1"/>
</dbReference>
<evidence type="ECO:0000256" key="5">
    <source>
        <dbReference type="ARBA" id="ARBA00022692"/>
    </source>
</evidence>
<keyword evidence="12" id="KW-1185">Reference proteome</keyword>
<gene>
    <name evidence="11" type="ORF">OLX77_09395</name>
</gene>
<dbReference type="RefSeq" id="WP_307633339.1">
    <property type="nucleotide sequence ID" value="NZ_JAPHEH010000001.1"/>
</dbReference>
<feature type="transmembrane region" description="Helical" evidence="8">
    <location>
        <begin position="371"/>
        <end position="393"/>
    </location>
</feature>
<evidence type="ECO:0000256" key="7">
    <source>
        <dbReference type="ARBA" id="ARBA00023136"/>
    </source>
</evidence>
<sequence length="410" mass="43871">MQFEWFVCLRYLKAKRKHGFISLISLISIAGVMVGVMALIVVLAVMTGFTSEFRDKILGINSHVVVQDYTGNIRGYEEVAAKIRAVEGVSGVTPYLYSQAMITSGEGGTGAVLRGLDPATAPGVLSLAKHLRSGSIAALSPVQTEGRALPGIILGKELAAQLHVSTHDRVRLISASGPLTPMGVIPKVSTCQVVGVFETGMYEYDSALAYVSLETAQRFFGLPGAVHGLEVKTVDLNAADQVAKRIEHALGPNFYAKDWMRMNRNIFSALALEKTALSVIMALVVMVAAFNIVSTLIMVVMEKNKDIAILKSMGATSGSIMRIFIYEGLVIGLVGTTLGVLGGLGLCAILSRYQFIKLPDVYPISTLPVLVLPSDVLLIALSATVITLLATLYPSWQAAKIDPAVALRYE</sequence>
<feature type="transmembrane region" description="Helical" evidence="8">
    <location>
        <begin position="20"/>
        <end position="46"/>
    </location>
</feature>
<dbReference type="InterPro" id="IPR025857">
    <property type="entry name" value="MacB_PCD"/>
</dbReference>
<dbReference type="GO" id="GO:0044874">
    <property type="term" value="P:lipoprotein localization to outer membrane"/>
    <property type="evidence" value="ECO:0007669"/>
    <property type="project" value="TreeGrafter"/>
</dbReference>
<evidence type="ECO:0000259" key="10">
    <source>
        <dbReference type="Pfam" id="PF12704"/>
    </source>
</evidence>
<feature type="transmembrane region" description="Helical" evidence="8">
    <location>
        <begin position="276"/>
        <end position="302"/>
    </location>
</feature>
<keyword evidence="3" id="KW-0813">Transport</keyword>